<protein>
    <submittedName>
        <fullName evidence="3">Uncharacterized protein</fullName>
    </submittedName>
</protein>
<feature type="compositionally biased region" description="Low complexity" evidence="2">
    <location>
        <begin position="205"/>
        <end position="217"/>
    </location>
</feature>
<dbReference type="Gene3D" id="2.130.10.30">
    <property type="entry name" value="Regulator of chromosome condensation 1/beta-lactamase-inhibitor protein II"/>
    <property type="match status" value="3"/>
</dbReference>
<feature type="compositionally biased region" description="Low complexity" evidence="2">
    <location>
        <begin position="256"/>
        <end position="268"/>
    </location>
</feature>
<dbReference type="InterPro" id="IPR009091">
    <property type="entry name" value="RCC1/BLIP-II"/>
</dbReference>
<feature type="region of interest" description="Disordered" evidence="2">
    <location>
        <begin position="533"/>
        <end position="552"/>
    </location>
</feature>
<dbReference type="GO" id="GO:0034551">
    <property type="term" value="P:mitochondrial respiratory chain complex III assembly"/>
    <property type="evidence" value="ECO:0007669"/>
    <property type="project" value="TreeGrafter"/>
</dbReference>
<dbReference type="Pfam" id="PF00415">
    <property type="entry name" value="RCC1"/>
    <property type="match status" value="2"/>
</dbReference>
<reference evidence="3 4" key="1">
    <citation type="submission" date="2020-11" db="EMBL/GenBank/DDBJ databases">
        <title>Kefir isolates.</title>
        <authorList>
            <person name="Marcisauskas S."/>
            <person name="Kim Y."/>
            <person name="Blasche S."/>
        </authorList>
    </citation>
    <scope>NUCLEOTIDE SEQUENCE [LARGE SCALE GENOMIC DNA]</scope>
    <source>
        <strain evidence="3 4">KR</strain>
    </source>
</reference>
<dbReference type="EMBL" id="PUHQ01000141">
    <property type="protein sequence ID" value="KAG0654696.1"/>
    <property type="molecule type" value="Genomic_DNA"/>
</dbReference>
<feature type="compositionally biased region" description="Low complexity" evidence="2">
    <location>
        <begin position="533"/>
        <end position="550"/>
    </location>
</feature>
<feature type="region of interest" description="Disordered" evidence="2">
    <location>
        <begin position="177"/>
        <end position="232"/>
    </location>
</feature>
<keyword evidence="4" id="KW-1185">Reference proteome</keyword>
<evidence type="ECO:0000256" key="1">
    <source>
        <dbReference type="PROSITE-ProRule" id="PRU00235"/>
    </source>
</evidence>
<feature type="region of interest" description="Disordered" evidence="2">
    <location>
        <begin position="245"/>
        <end position="449"/>
    </location>
</feature>
<feature type="compositionally biased region" description="Polar residues" evidence="2">
    <location>
        <begin position="1065"/>
        <end position="1082"/>
    </location>
</feature>
<accession>A0A9P7B2C8</accession>
<feature type="region of interest" description="Disordered" evidence="2">
    <location>
        <begin position="1059"/>
        <end position="1095"/>
    </location>
</feature>
<dbReference type="SUPFAM" id="SSF50985">
    <property type="entry name" value="RCC1/BLIP-II"/>
    <property type="match status" value="1"/>
</dbReference>
<evidence type="ECO:0000313" key="3">
    <source>
        <dbReference type="EMBL" id="KAG0654696.1"/>
    </source>
</evidence>
<dbReference type="InterPro" id="IPR053245">
    <property type="entry name" value="MitoProcess-Associated"/>
</dbReference>
<feature type="compositionally biased region" description="Pro residues" evidence="2">
    <location>
        <begin position="383"/>
        <end position="394"/>
    </location>
</feature>
<dbReference type="Proteomes" id="UP000777482">
    <property type="component" value="Unassembled WGS sequence"/>
</dbReference>
<dbReference type="PANTHER" id="PTHR47563">
    <property type="entry name" value="PROTEIN FMP25, MITOCHONDRIAL"/>
    <property type="match status" value="1"/>
</dbReference>
<feature type="compositionally biased region" description="Low complexity" evidence="2">
    <location>
        <begin position="410"/>
        <end position="449"/>
    </location>
</feature>
<dbReference type="PROSITE" id="PS50012">
    <property type="entry name" value="RCC1_3"/>
    <property type="match status" value="1"/>
</dbReference>
<evidence type="ECO:0000313" key="4">
    <source>
        <dbReference type="Proteomes" id="UP000777482"/>
    </source>
</evidence>
<dbReference type="OrthoDB" id="10256179at2759"/>
<dbReference type="GO" id="GO:0005743">
    <property type="term" value="C:mitochondrial inner membrane"/>
    <property type="evidence" value="ECO:0007669"/>
    <property type="project" value="TreeGrafter"/>
</dbReference>
<dbReference type="GO" id="GO:0070449">
    <property type="term" value="C:elongin complex"/>
    <property type="evidence" value="ECO:0007669"/>
    <property type="project" value="InterPro"/>
</dbReference>
<organism evidence="3 4">
    <name type="scientific">Rhodotorula mucilaginosa</name>
    <name type="common">Yeast</name>
    <name type="synonym">Rhodotorula rubra</name>
    <dbReference type="NCBI Taxonomy" id="5537"/>
    <lineage>
        <taxon>Eukaryota</taxon>
        <taxon>Fungi</taxon>
        <taxon>Dikarya</taxon>
        <taxon>Basidiomycota</taxon>
        <taxon>Pucciniomycotina</taxon>
        <taxon>Microbotryomycetes</taxon>
        <taxon>Sporidiobolales</taxon>
        <taxon>Sporidiobolaceae</taxon>
        <taxon>Rhodotorula</taxon>
    </lineage>
</organism>
<evidence type="ECO:0000256" key="2">
    <source>
        <dbReference type="SAM" id="MobiDB-lite"/>
    </source>
</evidence>
<feature type="compositionally biased region" description="Low complexity" evidence="2">
    <location>
        <begin position="291"/>
        <end position="301"/>
    </location>
</feature>
<dbReference type="InterPro" id="IPR000408">
    <property type="entry name" value="Reg_chr_condens"/>
</dbReference>
<name>A0A9P7B2C8_RHOMI</name>
<gene>
    <name evidence="3" type="ORF">C6P46_001531</name>
</gene>
<sequence length="1127" mass="119354">MDRSLDPPPHATHSPPRLRDVALAMLRLHWPAVRDVGDAPYALLQTLLPLSSASQLADLEQNSPHLVPHTNPIWRQLCVNEFIEVRKAVEDGHISQQDEPESWKEQYDLEAIKREEKMQAIVSKMRGQINEYKHGRATTKEVDWRLEKRRKVASPSSQSPGLSLAVAIKSIYAPRRSVRPVPRPSSVAGAPTSFSPQPPPPPPSSSAATALSSGSLFVSRSPSRSTKGGPALSTNAAAAANLNQQQLKKRTREMATTTTSTSDPSTMTLFNHKKPKLSNAPSSSSAVKIATTTTTTSTTTTLLARKSSPAKRPLVVASEPPAKHQPHSGAGSRLETGRKSVSVHHPPTSLLPPPSSGRPTVAPGRPTSSPAKQLHHPVSSRPPFSPPPHLPRPSPAALLPRLGPGPAPMLPASSSSSSSSSSNRPQAPRLARRQAASPSSSYSGRLLSTARSSAAASGSKTRIDAFALSMAVGAGAVALTAYVTVQAQAVVEMDAEPGKKSWSTEGGGSGVGHYFHFKPHVFLWGRNSYGVTSPPHDSAASTSTSSSAPAQTVKRPAIAAPLSDLILRDLALSATYGVAVDANGDVLQWGSGFSPQGHVERTLTGRDIVKVAATQEGKVFGLSKRGQVYVWAADKASQDVNRERNAIEGFEWPRRNQDGDGAGWMMLLGKGILWGRGGTGGNVETVRLGTDVQLERGEKFTSLSAGASHLLALTNKGRSFALPLCLAANEHGQLGVRSVTLLAPPHPGSSPTSGLSIRLEPDERLNEMGWEKVPAPPKKLDPLLLPAVTPPTPSQPVPHMDHIPPLPIPAAESAVPAIRLHPDPAHHAALERSIHFCTTLHEIPALRGVQVVELVAGKNHSLARLGGKMHGRVLGWGCNSYGQLGLGSSLSYPAIPAPTEVPFRRSPAYQGSSRPNTLECVRIAAGGNVSYFVVEADDGKTVDLLASGQGQFGGLGNGLWAHATSPVRVKTVSGLREWNEATHKVESVGIKDIQAGEGHVAVVLDNAVKNPDGTNFGRDVFVWGYNEHYQLGTGKRSNLPTPQHLAPLPYPRLVESPQAALSGAVPTSSKQEETMSSGTTSPMPHKRMQLSPAVPSAVTKLPRGAVVEEAICAGDGGTGVYWRVVNP</sequence>
<dbReference type="PANTHER" id="PTHR47563:SF1">
    <property type="entry name" value="PROTEIN FMP25, MITOCHONDRIAL"/>
    <property type="match status" value="1"/>
</dbReference>
<dbReference type="AlphaFoldDB" id="A0A9P7B2C8"/>
<feature type="repeat" description="RCC1" evidence="1">
    <location>
        <begin position="871"/>
        <end position="936"/>
    </location>
</feature>
<feature type="compositionally biased region" description="Low complexity" evidence="2">
    <location>
        <begin position="184"/>
        <end position="195"/>
    </location>
</feature>
<proteinExistence type="predicted"/>
<dbReference type="InterPro" id="IPR010684">
    <property type="entry name" value="RNA_pol_II_trans_fac_SIII_A"/>
</dbReference>
<dbReference type="GO" id="GO:0006368">
    <property type="term" value="P:transcription elongation by RNA polymerase II"/>
    <property type="evidence" value="ECO:0007669"/>
    <property type="project" value="InterPro"/>
</dbReference>
<dbReference type="Gene3D" id="6.10.250.3180">
    <property type="match status" value="1"/>
</dbReference>
<dbReference type="Pfam" id="PF06881">
    <property type="entry name" value="Elongin_A"/>
    <property type="match status" value="1"/>
</dbReference>
<comment type="caution">
    <text evidence="3">The sequence shown here is derived from an EMBL/GenBank/DDBJ whole genome shotgun (WGS) entry which is preliminary data.</text>
</comment>